<accession>A0AAD4HB99</accession>
<evidence type="ECO:0000313" key="4">
    <source>
        <dbReference type="Proteomes" id="UP001195769"/>
    </source>
</evidence>
<feature type="non-terminal residue" evidence="3">
    <location>
        <position position="1"/>
    </location>
</feature>
<proteinExistence type="predicted"/>
<dbReference type="InterPro" id="IPR013087">
    <property type="entry name" value="Znf_C2H2_type"/>
</dbReference>
<name>A0AAD4HB99_9AGAM</name>
<protein>
    <recommendedName>
        <fullName evidence="2">C2H2-type domain-containing protein</fullName>
    </recommendedName>
</protein>
<dbReference type="GeneID" id="64672290"/>
<reference evidence="3" key="1">
    <citation type="journal article" date="2020" name="New Phytol.">
        <title>Comparative genomics reveals dynamic genome evolution in host specialist ectomycorrhizal fungi.</title>
        <authorList>
            <person name="Lofgren L.A."/>
            <person name="Nguyen N.H."/>
            <person name="Vilgalys R."/>
            <person name="Ruytinx J."/>
            <person name="Liao H.L."/>
            <person name="Branco S."/>
            <person name="Kuo A."/>
            <person name="LaButti K."/>
            <person name="Lipzen A."/>
            <person name="Andreopoulos W."/>
            <person name="Pangilinan J."/>
            <person name="Riley R."/>
            <person name="Hundley H."/>
            <person name="Na H."/>
            <person name="Barry K."/>
            <person name="Grigoriev I.V."/>
            <person name="Stajich J.E."/>
            <person name="Kennedy P.G."/>
        </authorList>
    </citation>
    <scope>NUCLEOTIDE SEQUENCE</scope>
    <source>
        <strain evidence="3">FC203</strain>
    </source>
</reference>
<gene>
    <name evidence="3" type="ORF">F5891DRAFT_988286</name>
</gene>
<dbReference type="SMART" id="SM00355">
    <property type="entry name" value="ZnF_C2H2"/>
    <property type="match status" value="3"/>
</dbReference>
<keyword evidence="4" id="KW-1185">Reference proteome</keyword>
<dbReference type="PROSITE" id="PS00028">
    <property type="entry name" value="ZINC_FINGER_C2H2_1"/>
    <property type="match status" value="2"/>
</dbReference>
<dbReference type="AlphaFoldDB" id="A0AAD4HB99"/>
<organism evidence="3 4">
    <name type="scientific">Suillus fuscotomentosus</name>
    <dbReference type="NCBI Taxonomy" id="1912939"/>
    <lineage>
        <taxon>Eukaryota</taxon>
        <taxon>Fungi</taxon>
        <taxon>Dikarya</taxon>
        <taxon>Basidiomycota</taxon>
        <taxon>Agaricomycotina</taxon>
        <taxon>Agaricomycetes</taxon>
        <taxon>Agaricomycetidae</taxon>
        <taxon>Boletales</taxon>
        <taxon>Suillineae</taxon>
        <taxon>Suillaceae</taxon>
        <taxon>Suillus</taxon>
    </lineage>
</organism>
<sequence>MSIPPVNYPLSCSYENCNAFLRDSNHASKHRHEYHTAPGPVVIGGTMYNVVWEGKRIRCPVEGCKCSYTTRSSFKKHVDSPIHAQSPSPSQGEVDAVTDTGTSTTAGRDEKASAGSAHAFEPLHQEHNTQQAISVPPATILLEQMKRAHRVTLDAGEDYISCSALLDSVGISDMVAGHRKEKHKQSLTTLQLSSLANYVEEHKIFRRQEQVIIPASGGPPVQLIGPPRNALLCQSSQDCVYAVCDKATMQKHAKNVHFRSSKDPPLCKEIQVQQLFDSVGRAYFVVDPNASHQNKDLEKVLNDTFSPSLYVPLVQTSLSPEERRPLIKAMSWDIFMPDLRSDPAQVKAIQMLKEKHSPAECHDIFSALKDLMQAHMDMAATILEGNPHKLTLAKALLHGSQVTDKSDYWAPISDKNTSYCDMIFQLLRAIVRLRVQMDHPSKFSFQLDPAQEHALVALLAHMNFSNNALDETAITMLHEFLWSLINAESYHKGEPWANVIQRFIWLKALRRDGNFYEVIDYTPDLAKLKYFLNSTCLLHALWYQRESELDELERVIAVHEEVLRVGRLTTFNMVHEYQQYASALAFGQKREPKVYIDPEFAWLSIGTQTMHISEFRQGIQTLLKQVEEGYLKLTHGRIMLEVMPNCIHDDMTNSTRGHSFAMHESFHPLKLKLFCHLVEKHRLAM</sequence>
<feature type="domain" description="C2H2-type" evidence="2">
    <location>
        <begin position="12"/>
        <end position="35"/>
    </location>
</feature>
<dbReference type="Proteomes" id="UP001195769">
    <property type="component" value="Unassembled WGS sequence"/>
</dbReference>
<feature type="region of interest" description="Disordered" evidence="1">
    <location>
        <begin position="77"/>
        <end position="116"/>
    </location>
</feature>
<dbReference type="RefSeq" id="XP_041216846.1">
    <property type="nucleotide sequence ID" value="XM_041377992.1"/>
</dbReference>
<evidence type="ECO:0000313" key="3">
    <source>
        <dbReference type="EMBL" id="KAG1887442.1"/>
    </source>
</evidence>
<dbReference type="EMBL" id="JABBWK010000210">
    <property type="protein sequence ID" value="KAG1887442.1"/>
    <property type="molecule type" value="Genomic_DNA"/>
</dbReference>
<evidence type="ECO:0000256" key="1">
    <source>
        <dbReference type="SAM" id="MobiDB-lite"/>
    </source>
</evidence>
<feature type="domain" description="C2H2-type" evidence="2">
    <location>
        <begin position="59"/>
        <end position="83"/>
    </location>
</feature>
<comment type="caution">
    <text evidence="3">The sequence shown here is derived from an EMBL/GenBank/DDBJ whole genome shotgun (WGS) entry which is preliminary data.</text>
</comment>
<evidence type="ECO:0000259" key="2">
    <source>
        <dbReference type="PROSITE" id="PS00028"/>
    </source>
</evidence>